<organism evidence="9 10">
    <name type="scientific">Stackebrandtia nassauensis (strain DSM 44728 / CIP 108903 / NRRL B-16338 / NBRC 102104 / LLR-40K-21)</name>
    <dbReference type="NCBI Taxonomy" id="446470"/>
    <lineage>
        <taxon>Bacteria</taxon>
        <taxon>Bacillati</taxon>
        <taxon>Actinomycetota</taxon>
        <taxon>Actinomycetes</taxon>
        <taxon>Glycomycetales</taxon>
        <taxon>Glycomycetaceae</taxon>
        <taxon>Stackebrandtia</taxon>
    </lineage>
</organism>
<evidence type="ECO:0000256" key="6">
    <source>
        <dbReference type="ARBA" id="ARBA00023136"/>
    </source>
</evidence>
<dbReference type="GO" id="GO:0016758">
    <property type="term" value="F:hexosyltransferase activity"/>
    <property type="evidence" value="ECO:0007669"/>
    <property type="project" value="InterPro"/>
</dbReference>
<dbReference type="GO" id="GO:0005886">
    <property type="term" value="C:plasma membrane"/>
    <property type="evidence" value="ECO:0007669"/>
    <property type="project" value="UniProtKB-SubCell"/>
</dbReference>
<keyword evidence="4 8" id="KW-0812">Transmembrane</keyword>
<evidence type="ECO:0000313" key="9">
    <source>
        <dbReference type="EMBL" id="ADD44666.1"/>
    </source>
</evidence>
<reference evidence="9 10" key="1">
    <citation type="journal article" date="2009" name="Stand. Genomic Sci.">
        <title>Complete genome sequence of Stackebrandtia nassauensis type strain (LLR-40K-21).</title>
        <authorList>
            <person name="Munk C."/>
            <person name="Lapidus A."/>
            <person name="Copeland A."/>
            <person name="Jando M."/>
            <person name="Mayilraj S."/>
            <person name="Glavina Del Rio T."/>
            <person name="Nolan M."/>
            <person name="Chen F."/>
            <person name="Lucas S."/>
            <person name="Tice H."/>
            <person name="Cheng J.F."/>
            <person name="Han C."/>
            <person name="Detter J.C."/>
            <person name="Bruce D."/>
            <person name="Goodwin L."/>
            <person name="Chain P."/>
            <person name="Pitluck S."/>
            <person name="Goker M."/>
            <person name="Ovchinikova G."/>
            <person name="Pati A."/>
            <person name="Ivanova N."/>
            <person name="Mavromatis K."/>
            <person name="Chen A."/>
            <person name="Palaniappan K."/>
            <person name="Land M."/>
            <person name="Hauser L."/>
            <person name="Chang Y.J."/>
            <person name="Jeffries C.D."/>
            <person name="Bristow J."/>
            <person name="Eisen J.A."/>
            <person name="Markowitz V."/>
            <person name="Hugenholtz P."/>
            <person name="Kyrpides N.C."/>
            <person name="Klenk H.P."/>
        </authorList>
    </citation>
    <scope>NUCLEOTIDE SEQUENCE [LARGE SCALE GENOMIC DNA]</scope>
    <source>
        <strain evidence="10">DSM 44728 / CIP 108903 / NRRL B-16338 / NBRC 102104 / LLR-40K-21</strain>
    </source>
</reference>
<evidence type="ECO:0000256" key="1">
    <source>
        <dbReference type="ARBA" id="ARBA00004141"/>
    </source>
</evidence>
<keyword evidence="6 8" id="KW-0472">Membrane</keyword>
<evidence type="ECO:0000256" key="3">
    <source>
        <dbReference type="ARBA" id="ARBA00022679"/>
    </source>
</evidence>
<gene>
    <name evidence="9" type="ordered locus">Snas_5029</name>
</gene>
<feature type="transmembrane region" description="Helical" evidence="8">
    <location>
        <begin position="331"/>
        <end position="351"/>
    </location>
</feature>
<feature type="transmembrane region" description="Helical" evidence="8">
    <location>
        <begin position="395"/>
        <end position="423"/>
    </location>
</feature>
<evidence type="ECO:0000313" key="10">
    <source>
        <dbReference type="Proteomes" id="UP000000844"/>
    </source>
</evidence>
<comment type="similarity">
    <text evidence="7">Belongs to the MptA/B family.</text>
</comment>
<keyword evidence="3" id="KW-0808">Transferase</keyword>
<evidence type="ECO:0000256" key="8">
    <source>
        <dbReference type="SAM" id="Phobius"/>
    </source>
</evidence>
<dbReference type="InterPro" id="IPR049829">
    <property type="entry name" value="MptA/B-like"/>
</dbReference>
<dbReference type="Pfam" id="PF26314">
    <property type="entry name" value="MptA_B_family"/>
    <property type="match status" value="1"/>
</dbReference>
<dbReference type="RefSeq" id="WP_013020237.1">
    <property type="nucleotide sequence ID" value="NC_013947.1"/>
</dbReference>
<evidence type="ECO:0000256" key="7">
    <source>
        <dbReference type="ARBA" id="ARBA00043987"/>
    </source>
</evidence>
<dbReference type="HOGENOM" id="CLU_023913_1_0_11"/>
<feature type="transmembrane region" description="Helical" evidence="8">
    <location>
        <begin position="430"/>
        <end position="446"/>
    </location>
</feature>
<keyword evidence="5 8" id="KW-1133">Transmembrane helix</keyword>
<feature type="transmembrane region" description="Helical" evidence="8">
    <location>
        <begin position="27"/>
        <end position="45"/>
    </location>
</feature>
<dbReference type="NCBIfam" id="NF038066">
    <property type="entry name" value="MptB"/>
    <property type="match status" value="1"/>
</dbReference>
<dbReference type="Proteomes" id="UP000000844">
    <property type="component" value="Chromosome"/>
</dbReference>
<feature type="transmembrane region" description="Helical" evidence="8">
    <location>
        <begin position="296"/>
        <end position="319"/>
    </location>
</feature>
<evidence type="ECO:0000256" key="4">
    <source>
        <dbReference type="ARBA" id="ARBA00022692"/>
    </source>
</evidence>
<sequence length="498" mass="52387">MTALRGATNPADVDVRTPTLRSRLSRYGGLLGAITVAVSSFLAGARQTGQPAPLDWDRLATDSRYALGCAAWLAGIAVLLAAWWLARGIGTTRWMLVTSALWTIPLLVSAPIGSRDVYAYANQGELYAAGLNPYEVGPAALPTQWLNQMDDYWFTEPAPYGPLFLLLAAAIASLSAPSLTVAVVLFRLTALAGLLICVYLIPRLAKHCGISPSAALWLALACPLTLVHLVGGIHNEALMMAGVLAGFLFAIRRRLVWCGVALALAVAIKATALVAVPFAILLLARRADFKAILDKAWRLGAVALAVFAVATLASGLGLGWVTALGASSKSISWLSVPTGVGITCAKIMFNIGADHLAEYMVPLWRIVGLAAAAVATVALWWRARGATPATVLAAAGWAFAAVAILGPILLSWYALPPLLLLACAEPRRRVLTAIAAVATALTLFIFPDGHNVAAEQFFKPGLLIDVVAAVALTVLAWRWWRAPRAATAVAEPATTAVS</sequence>
<feature type="transmembrane region" description="Helical" evidence="8">
    <location>
        <begin position="158"/>
        <end position="176"/>
    </location>
</feature>
<dbReference type="eggNOG" id="ENOG502Z9GU">
    <property type="taxonomic scope" value="Bacteria"/>
</dbReference>
<feature type="transmembrane region" description="Helical" evidence="8">
    <location>
        <begin position="65"/>
        <end position="86"/>
    </location>
</feature>
<accession>D3Q9X0</accession>
<evidence type="ECO:0008006" key="11">
    <source>
        <dbReference type="Google" id="ProtNLM"/>
    </source>
</evidence>
<dbReference type="KEGG" id="sna:Snas_5029"/>
<feature type="transmembrane region" description="Helical" evidence="8">
    <location>
        <begin position="214"/>
        <end position="234"/>
    </location>
</feature>
<feature type="transmembrane region" description="Helical" evidence="8">
    <location>
        <begin position="458"/>
        <end position="477"/>
    </location>
</feature>
<proteinExistence type="inferred from homology"/>
<evidence type="ECO:0000256" key="2">
    <source>
        <dbReference type="ARBA" id="ARBA00022676"/>
    </source>
</evidence>
<dbReference type="STRING" id="446470.Snas_5029"/>
<evidence type="ECO:0000256" key="5">
    <source>
        <dbReference type="ARBA" id="ARBA00022989"/>
    </source>
</evidence>
<dbReference type="AlphaFoldDB" id="D3Q9X0"/>
<feature type="transmembrane region" description="Helical" evidence="8">
    <location>
        <begin position="363"/>
        <end position="383"/>
    </location>
</feature>
<dbReference type="EMBL" id="CP001778">
    <property type="protein sequence ID" value="ADD44666.1"/>
    <property type="molecule type" value="Genomic_DNA"/>
</dbReference>
<feature type="transmembrane region" description="Helical" evidence="8">
    <location>
        <begin position="254"/>
        <end position="284"/>
    </location>
</feature>
<feature type="transmembrane region" description="Helical" evidence="8">
    <location>
        <begin position="182"/>
        <end position="202"/>
    </location>
</feature>
<protein>
    <recommendedName>
        <fullName evidence="11">Integral membrane protein</fullName>
    </recommendedName>
</protein>
<keyword evidence="10" id="KW-1185">Reference proteome</keyword>
<keyword evidence="2" id="KW-0328">Glycosyltransferase</keyword>
<name>D3Q9X0_STANL</name>
<comment type="subcellular location">
    <subcellularLocation>
        <location evidence="1">Membrane</location>
        <topology evidence="1">Multi-pass membrane protein</topology>
    </subcellularLocation>
</comment>
<dbReference type="OrthoDB" id="5242303at2"/>